<reference evidence="2" key="1">
    <citation type="submission" date="2017-10" db="EMBL/GenBank/DDBJ databases">
        <title>Completed PacBio SMRT sequence of Methylosinus trichosporium OB3b reveals presence of a third large plasmid.</title>
        <authorList>
            <person name="Charles T.C."/>
            <person name="Lynch M.D.J."/>
            <person name="Heil J.R."/>
            <person name="Cheng J."/>
        </authorList>
    </citation>
    <scope>NUCLEOTIDE SEQUENCE [LARGE SCALE GENOMIC DNA]</scope>
    <source>
        <strain evidence="2">OB3b</strain>
    </source>
</reference>
<proteinExistence type="predicted"/>
<gene>
    <name evidence="1" type="ORF">CQW49_10200</name>
</gene>
<evidence type="ECO:0000313" key="1">
    <source>
        <dbReference type="EMBL" id="ATQ68202.1"/>
    </source>
</evidence>
<protein>
    <submittedName>
        <fullName evidence="1">Uncharacterized protein</fullName>
    </submittedName>
</protein>
<dbReference type="AlphaFoldDB" id="A0A2D2CZQ3"/>
<dbReference type="KEGG" id="mtw:CQW49_10200"/>
<dbReference type="STRING" id="595536.GCA_000178815_03124"/>
<name>A0A2D2CZQ3_METT3</name>
<dbReference type="EMBL" id="CP023737">
    <property type="protein sequence ID" value="ATQ68202.1"/>
    <property type="molecule type" value="Genomic_DNA"/>
</dbReference>
<keyword evidence="2" id="KW-1185">Reference proteome</keyword>
<accession>A0A2D2CZQ3</accession>
<dbReference type="Proteomes" id="UP000230709">
    <property type="component" value="Chromosome"/>
</dbReference>
<evidence type="ECO:0000313" key="2">
    <source>
        <dbReference type="Proteomes" id="UP000230709"/>
    </source>
</evidence>
<sequence length="88" mass="9623">MPFPIGSADDKTLSGLSSHRAETTMIRIELERAVAGNLIETLERRLEVIQALEKASGAIVVDEFEREKSAIVPTLIALEAALKLPPRQ</sequence>
<organism evidence="1 2">
    <name type="scientific">Methylosinus trichosporium (strain ATCC 35070 / NCIMB 11131 / UNIQEM 75 / OB3b)</name>
    <dbReference type="NCBI Taxonomy" id="595536"/>
    <lineage>
        <taxon>Bacteria</taxon>
        <taxon>Pseudomonadati</taxon>
        <taxon>Pseudomonadota</taxon>
        <taxon>Alphaproteobacteria</taxon>
        <taxon>Hyphomicrobiales</taxon>
        <taxon>Methylocystaceae</taxon>
        <taxon>Methylosinus</taxon>
    </lineage>
</organism>